<keyword evidence="1" id="KW-0472">Membrane</keyword>
<evidence type="ECO:0000313" key="3">
    <source>
        <dbReference type="Proteomes" id="UP001500459"/>
    </source>
</evidence>
<feature type="transmembrane region" description="Helical" evidence="1">
    <location>
        <begin position="7"/>
        <end position="23"/>
    </location>
</feature>
<feature type="transmembrane region" description="Helical" evidence="1">
    <location>
        <begin position="77"/>
        <end position="96"/>
    </location>
</feature>
<evidence type="ECO:0000313" key="2">
    <source>
        <dbReference type="EMBL" id="GAA3521333.1"/>
    </source>
</evidence>
<keyword evidence="1" id="KW-1133">Transmembrane helix</keyword>
<dbReference type="EMBL" id="BAABCW010000026">
    <property type="protein sequence ID" value="GAA3521333.1"/>
    <property type="molecule type" value="Genomic_DNA"/>
</dbReference>
<reference evidence="3" key="1">
    <citation type="journal article" date="2019" name="Int. J. Syst. Evol. Microbiol.">
        <title>The Global Catalogue of Microorganisms (GCM) 10K type strain sequencing project: providing services to taxonomists for standard genome sequencing and annotation.</title>
        <authorList>
            <consortium name="The Broad Institute Genomics Platform"/>
            <consortium name="The Broad Institute Genome Sequencing Center for Infectious Disease"/>
            <person name="Wu L."/>
            <person name="Ma J."/>
        </authorList>
    </citation>
    <scope>NUCLEOTIDE SEQUENCE [LARGE SCALE GENOMIC DNA]</scope>
    <source>
        <strain evidence="3">JCM 17106</strain>
    </source>
</reference>
<evidence type="ECO:0000256" key="1">
    <source>
        <dbReference type="SAM" id="Phobius"/>
    </source>
</evidence>
<keyword evidence="1" id="KW-0812">Transmembrane</keyword>
<sequence length="131" mass="15395">MELHLKIIGISLMILGCIHIIFPKYFDWKKELSSLSLINRQVMYIHTFFIALIVFLMGWLCFTEARELITTSLGKKVAAGLGIFWVVRLIFQFFGYSSELWKGKAFETIVHIIFSIFWTYISLVFLWIGFQ</sequence>
<gene>
    <name evidence="2" type="ORF">GCM10022393_39600</name>
</gene>
<protein>
    <submittedName>
        <fullName evidence="2">Uncharacterized protein</fullName>
    </submittedName>
</protein>
<dbReference type="PROSITE" id="PS51257">
    <property type="entry name" value="PROKAR_LIPOPROTEIN"/>
    <property type="match status" value="1"/>
</dbReference>
<name>A0ABP6UUK9_9FLAO</name>
<accession>A0ABP6UUK9</accession>
<proteinExistence type="predicted"/>
<organism evidence="2 3">
    <name type="scientific">Aquimarina addita</name>
    <dbReference type="NCBI Taxonomy" id="870485"/>
    <lineage>
        <taxon>Bacteria</taxon>
        <taxon>Pseudomonadati</taxon>
        <taxon>Bacteroidota</taxon>
        <taxon>Flavobacteriia</taxon>
        <taxon>Flavobacteriales</taxon>
        <taxon>Flavobacteriaceae</taxon>
        <taxon>Aquimarina</taxon>
    </lineage>
</organism>
<comment type="caution">
    <text evidence="2">The sequence shown here is derived from an EMBL/GenBank/DDBJ whole genome shotgun (WGS) entry which is preliminary data.</text>
</comment>
<feature type="transmembrane region" description="Helical" evidence="1">
    <location>
        <begin position="43"/>
        <end position="65"/>
    </location>
</feature>
<keyword evidence="3" id="KW-1185">Reference proteome</keyword>
<dbReference type="Proteomes" id="UP001500459">
    <property type="component" value="Unassembled WGS sequence"/>
</dbReference>
<feature type="transmembrane region" description="Helical" evidence="1">
    <location>
        <begin position="108"/>
        <end position="130"/>
    </location>
</feature>